<dbReference type="SUPFAM" id="SSF56935">
    <property type="entry name" value="Porins"/>
    <property type="match status" value="1"/>
</dbReference>
<dbReference type="InterPro" id="IPR012910">
    <property type="entry name" value="Plug_dom"/>
</dbReference>
<keyword evidence="12" id="KW-0675">Receptor</keyword>
<keyword evidence="6 14" id="KW-0812">Transmembrane</keyword>
<keyword evidence="13 14" id="KW-0998">Cell outer membrane</keyword>
<evidence type="ECO:0000256" key="9">
    <source>
        <dbReference type="ARBA" id="ARBA00023065"/>
    </source>
</evidence>
<dbReference type="InterPro" id="IPR011662">
    <property type="entry name" value="Secretin/TonB_short_N"/>
</dbReference>
<reference evidence="18 19" key="1">
    <citation type="submission" date="2018-08" db="EMBL/GenBank/DDBJ databases">
        <title>Recombination of ecologically and evolutionarily significant loci maintains genetic cohesion in the Pseudomonas syringae species complex.</title>
        <authorList>
            <person name="Dillon M."/>
            <person name="Thakur S."/>
            <person name="Almeida R.N.D."/>
            <person name="Weir B.S."/>
            <person name="Guttman D.S."/>
        </authorList>
    </citation>
    <scope>NUCLEOTIDE SEQUENCE [LARGE SCALE GENOMIC DNA]</scope>
    <source>
        <strain evidence="18 19">ICMP 11288</strain>
    </source>
</reference>
<dbReference type="InterPro" id="IPR036942">
    <property type="entry name" value="Beta-barrel_TonB_sf"/>
</dbReference>
<evidence type="ECO:0000256" key="11">
    <source>
        <dbReference type="ARBA" id="ARBA00023136"/>
    </source>
</evidence>
<keyword evidence="9" id="KW-0406">Ion transport</keyword>
<dbReference type="GO" id="GO:0038023">
    <property type="term" value="F:signaling receptor activity"/>
    <property type="evidence" value="ECO:0007669"/>
    <property type="project" value="InterPro"/>
</dbReference>
<dbReference type="InterPro" id="IPR039426">
    <property type="entry name" value="TonB-dep_rcpt-like"/>
</dbReference>
<dbReference type="InterPro" id="IPR000531">
    <property type="entry name" value="Beta-barrel_TonB"/>
</dbReference>
<dbReference type="InterPro" id="IPR010105">
    <property type="entry name" value="TonB_sidphr_rcpt"/>
</dbReference>
<dbReference type="GO" id="GO:0015891">
    <property type="term" value="P:siderophore transport"/>
    <property type="evidence" value="ECO:0007669"/>
    <property type="project" value="InterPro"/>
</dbReference>
<evidence type="ECO:0000256" key="8">
    <source>
        <dbReference type="ARBA" id="ARBA00023004"/>
    </source>
</evidence>
<dbReference type="PANTHER" id="PTHR32552:SF82">
    <property type="entry name" value="FCUA PROTEIN"/>
    <property type="match status" value="1"/>
</dbReference>
<keyword evidence="3 14" id="KW-0813">Transport</keyword>
<evidence type="ECO:0000256" key="4">
    <source>
        <dbReference type="ARBA" id="ARBA00022452"/>
    </source>
</evidence>
<name>A0A3M4PZ53_9PSED</name>
<keyword evidence="4 14" id="KW-1134">Transmembrane beta strand</keyword>
<dbReference type="Pfam" id="PF00593">
    <property type="entry name" value="TonB_dep_Rec_b-barrel"/>
    <property type="match status" value="1"/>
</dbReference>
<dbReference type="Pfam" id="PF07715">
    <property type="entry name" value="Plug"/>
    <property type="match status" value="1"/>
</dbReference>
<dbReference type="EMBL" id="RBRL01000388">
    <property type="protein sequence ID" value="RMQ83452.1"/>
    <property type="molecule type" value="Genomic_DNA"/>
</dbReference>
<dbReference type="PROSITE" id="PS52016">
    <property type="entry name" value="TONB_DEPENDENT_REC_3"/>
    <property type="match status" value="1"/>
</dbReference>
<feature type="short sequence motif" description="TonB C-terminal box" evidence="15">
    <location>
        <begin position="824"/>
        <end position="841"/>
    </location>
</feature>
<evidence type="ECO:0000256" key="14">
    <source>
        <dbReference type="PROSITE-ProRule" id="PRU01360"/>
    </source>
</evidence>
<dbReference type="InterPro" id="IPR037066">
    <property type="entry name" value="Plug_dom_sf"/>
</dbReference>
<dbReference type="CDD" id="cd01347">
    <property type="entry name" value="ligand_gated_channel"/>
    <property type="match status" value="1"/>
</dbReference>
<evidence type="ECO:0000256" key="3">
    <source>
        <dbReference type="ARBA" id="ARBA00022448"/>
    </source>
</evidence>
<gene>
    <name evidence="18" type="ORF">ALP97_100070</name>
</gene>
<feature type="domain" description="Secretin/TonB short N-terminal" evidence="17">
    <location>
        <begin position="102"/>
        <end position="153"/>
    </location>
</feature>
<keyword evidence="10 16" id="KW-0798">TonB box</keyword>
<evidence type="ECO:0000313" key="18">
    <source>
        <dbReference type="EMBL" id="RMQ83452.1"/>
    </source>
</evidence>
<keyword evidence="7" id="KW-0732">Signal</keyword>
<dbReference type="Gene3D" id="2.40.170.20">
    <property type="entry name" value="TonB-dependent receptor, beta-barrel domain"/>
    <property type="match status" value="1"/>
</dbReference>
<dbReference type="Gene3D" id="2.170.130.10">
    <property type="entry name" value="TonB-dependent receptor, plug domain"/>
    <property type="match status" value="1"/>
</dbReference>
<dbReference type="Pfam" id="PF07660">
    <property type="entry name" value="STN"/>
    <property type="match status" value="1"/>
</dbReference>
<evidence type="ECO:0000256" key="16">
    <source>
        <dbReference type="RuleBase" id="RU003357"/>
    </source>
</evidence>
<accession>A0A3M4PZ53</accession>
<comment type="similarity">
    <text evidence="2 14 16">Belongs to the TonB-dependent receptor family.</text>
</comment>
<dbReference type="GO" id="GO:0009279">
    <property type="term" value="C:cell outer membrane"/>
    <property type="evidence" value="ECO:0007669"/>
    <property type="project" value="UniProtKB-SubCell"/>
</dbReference>
<evidence type="ECO:0000256" key="2">
    <source>
        <dbReference type="ARBA" id="ARBA00009810"/>
    </source>
</evidence>
<evidence type="ECO:0000256" key="6">
    <source>
        <dbReference type="ARBA" id="ARBA00022692"/>
    </source>
</evidence>
<evidence type="ECO:0000256" key="5">
    <source>
        <dbReference type="ARBA" id="ARBA00022496"/>
    </source>
</evidence>
<dbReference type="PANTHER" id="PTHR32552">
    <property type="entry name" value="FERRICHROME IRON RECEPTOR-RELATED"/>
    <property type="match status" value="1"/>
</dbReference>
<keyword evidence="11 14" id="KW-0472">Membrane</keyword>
<dbReference type="Proteomes" id="UP000277179">
    <property type="component" value="Unassembled WGS sequence"/>
</dbReference>
<comment type="caution">
    <text evidence="18">The sequence shown here is derived from an EMBL/GenBank/DDBJ whole genome shotgun (WGS) entry which is preliminary data.</text>
</comment>
<dbReference type="PROSITE" id="PS01156">
    <property type="entry name" value="TONB_DEPENDENT_REC_2"/>
    <property type="match status" value="1"/>
</dbReference>
<evidence type="ECO:0000256" key="1">
    <source>
        <dbReference type="ARBA" id="ARBA00004571"/>
    </source>
</evidence>
<organism evidence="18 19">
    <name type="scientific">Pseudomonas salomonii</name>
    <dbReference type="NCBI Taxonomy" id="191391"/>
    <lineage>
        <taxon>Bacteria</taxon>
        <taxon>Pseudomonadati</taxon>
        <taxon>Pseudomonadota</taxon>
        <taxon>Gammaproteobacteria</taxon>
        <taxon>Pseudomonadales</taxon>
        <taxon>Pseudomonadaceae</taxon>
        <taxon>Pseudomonas</taxon>
    </lineage>
</organism>
<evidence type="ECO:0000256" key="10">
    <source>
        <dbReference type="ARBA" id="ARBA00023077"/>
    </source>
</evidence>
<evidence type="ECO:0000313" key="19">
    <source>
        <dbReference type="Proteomes" id="UP000277179"/>
    </source>
</evidence>
<dbReference type="Gene3D" id="3.55.50.30">
    <property type="match status" value="1"/>
</dbReference>
<evidence type="ECO:0000256" key="13">
    <source>
        <dbReference type="ARBA" id="ARBA00023237"/>
    </source>
</evidence>
<dbReference type="NCBIfam" id="TIGR01783">
    <property type="entry name" value="TonB-siderophor"/>
    <property type="match status" value="1"/>
</dbReference>
<keyword evidence="5" id="KW-0410">Iron transport</keyword>
<dbReference type="AlphaFoldDB" id="A0A3M4PZ53"/>
<evidence type="ECO:0000256" key="15">
    <source>
        <dbReference type="PROSITE-ProRule" id="PRU10144"/>
    </source>
</evidence>
<dbReference type="GO" id="GO:0015344">
    <property type="term" value="F:siderophore uptake transmembrane transporter activity"/>
    <property type="evidence" value="ECO:0007669"/>
    <property type="project" value="TreeGrafter"/>
</dbReference>
<protein>
    <recommendedName>
        <fullName evidence="17">Secretin/TonB short N-terminal domain-containing protein</fullName>
    </recommendedName>
</protein>
<dbReference type="InterPro" id="IPR010917">
    <property type="entry name" value="TonB_rcpt_CS"/>
</dbReference>
<sequence>MAALYARRRLYLLKKIANPCPFFAPRLSFQASEQNRELLPMPAVRPMRLRPLLNLSLMLSLSASQLFVPLSYAEDSTARRSYQVPAGSLSAALTRFAGLAGVNLSVDPALVSGRSSAGLSGEYGVEEGFAQLLTGSGLQLQPMGAQAYRLMPVPESGSLQLAPTSIVGTTGLADGDTYAGGQVARRGSQGLLGSRDFMETPFSMTTYTAEAVKNQQARTLGDLVASDPSVRATNPAGGRYEQFTIRGFSLFNSDVAYNGLYGVLPTYTIDMEMAERVDILKGPSQLINGISPRGSVGGGINVVPKRATDKDITSLTGTWASGSQAGGAVDVGRRFGEDNKFGIRFNGVKQSGDTEWDHQSVDREMAVLGLDFRGERLRLSTDIGHTERDTDAPQERVQVGANARVPSANDVRHNYAQPWSKARTDDTFGTVNGEFDLSDSVMLYGGVGARKSNHDFLRHAVSVTNNAGDFSVLPRDFTRDENVRTATAGVRSWLHTGPVSHEINLAASYFYMDFENGGARYAAAPSNLYNPVETPTPSRPTRLDSKVYTENRFSGVALSDTLGFFDERLLLTLGARWQRVKVDDWTDNVKGATAYDEEKVSPSGGILFKATDKLSLYANYMEGLSQGKIAPSTSINEDEIFPPFVSRQVEVGAKYDAGAFAVTAAVFRIKQPAYETNATTRVFGPNGKRQNDGVELSVFGEPLKGVRLLGGVMVIDSELTHTTNGTFDGNRAPATPKYNVNLGAEWDVPTVEGLTLTSRGIYSSSQYLDQSNVKEIDAWTRLDVGARYAFKVDDKHITLRANVENVADKRYWSSAGASDDSEPGLTLSTPRTYLLSATVDF</sequence>
<proteinExistence type="inferred from homology"/>
<comment type="subcellular location">
    <subcellularLocation>
        <location evidence="1 14">Cell outer membrane</location>
        <topology evidence="1 14">Multi-pass membrane protein</topology>
    </subcellularLocation>
</comment>
<evidence type="ECO:0000256" key="7">
    <source>
        <dbReference type="ARBA" id="ARBA00022729"/>
    </source>
</evidence>
<dbReference type="SMART" id="SM00965">
    <property type="entry name" value="STN"/>
    <property type="match status" value="1"/>
</dbReference>
<keyword evidence="8" id="KW-0408">Iron</keyword>
<evidence type="ECO:0000256" key="12">
    <source>
        <dbReference type="ARBA" id="ARBA00023170"/>
    </source>
</evidence>
<evidence type="ECO:0000259" key="17">
    <source>
        <dbReference type="SMART" id="SM00965"/>
    </source>
</evidence>